<dbReference type="PANTHER" id="PTHR43432">
    <property type="entry name" value="SLR0285 PROTEIN"/>
    <property type="match status" value="1"/>
</dbReference>
<dbReference type="Proteomes" id="UP000822184">
    <property type="component" value="Unassembled WGS sequence"/>
</dbReference>
<dbReference type="CDD" id="cd01335">
    <property type="entry name" value="Radical_SAM"/>
    <property type="match status" value="1"/>
</dbReference>
<dbReference type="PROSITE" id="PS51918">
    <property type="entry name" value="RADICAL_SAM"/>
    <property type="match status" value="1"/>
</dbReference>
<keyword evidence="2" id="KW-0408">Iron</keyword>
<keyword evidence="1" id="KW-0479">Metal-binding</keyword>
<dbReference type="Pfam" id="PF04055">
    <property type="entry name" value="Radical_SAM"/>
    <property type="match status" value="1"/>
</dbReference>
<organism evidence="5 6">
    <name type="scientific">Clostridium beijerinckii</name>
    <name type="common">Clostridium MP</name>
    <dbReference type="NCBI Taxonomy" id="1520"/>
    <lineage>
        <taxon>Bacteria</taxon>
        <taxon>Bacillati</taxon>
        <taxon>Bacillota</taxon>
        <taxon>Clostridia</taxon>
        <taxon>Eubacteriales</taxon>
        <taxon>Clostridiaceae</taxon>
        <taxon>Clostridium</taxon>
    </lineage>
</organism>
<proteinExistence type="predicted"/>
<reference evidence="5" key="1">
    <citation type="submission" date="2020-06" db="EMBL/GenBank/DDBJ databases">
        <title>Genomic insights into acetone-butanol-ethanol (ABE) fermentation by sequencing solventogenic clostridia strains.</title>
        <authorList>
            <person name="Brown S."/>
        </authorList>
    </citation>
    <scope>NUCLEOTIDE SEQUENCE</scope>
    <source>
        <strain evidence="5">DJ123</strain>
    </source>
</reference>
<feature type="domain" description="Radical SAM core" evidence="4">
    <location>
        <begin position="8"/>
        <end position="246"/>
    </location>
</feature>
<dbReference type="EMBL" id="JABTDW010000001">
    <property type="protein sequence ID" value="NSB13796.1"/>
    <property type="molecule type" value="Genomic_DNA"/>
</dbReference>
<dbReference type="InterPro" id="IPR040086">
    <property type="entry name" value="MJ0683-like"/>
</dbReference>
<dbReference type="InterPro" id="IPR058240">
    <property type="entry name" value="rSAM_sf"/>
</dbReference>
<sequence>MHDVVAKGILSSSNGMNIYRGCTHGCIYCDARSHCYGMDHIFEDIEVKANVLQLLEDALKKKRKKCMIGTGAMSDPYIHLEENLENTRKCLEIIDKYGFGLAIQTKSNRILRDLDLLKSINKKAKCVVQMTLTTYDEELCKIIEPNVSTTKERFEVLKIMRDNKIPTVVWLSPILPYINDTEKNIRGILDYCIEAKVKGIVVFGIGLTLRNGNREYYYKNLDNHFKGLKEKYIREYGNSYEVLSKNHGKLMKIIKDTCQQNNIIFGVKEVFNYMKAFEEENNEVQIGFDI</sequence>
<dbReference type="GO" id="GO:0051536">
    <property type="term" value="F:iron-sulfur cluster binding"/>
    <property type="evidence" value="ECO:0007669"/>
    <property type="project" value="UniProtKB-KW"/>
</dbReference>
<evidence type="ECO:0000259" key="4">
    <source>
        <dbReference type="PROSITE" id="PS51918"/>
    </source>
</evidence>
<accession>A0AAE5H3B9</accession>
<protein>
    <submittedName>
        <fullName evidence="5">DNA repair photolyase</fullName>
    </submittedName>
</protein>
<comment type="caution">
    <text evidence="5">The sequence shown here is derived from an EMBL/GenBank/DDBJ whole genome shotgun (WGS) entry which is preliminary data.</text>
</comment>
<dbReference type="AlphaFoldDB" id="A0AAE5H3B9"/>
<dbReference type="SFLD" id="SFLDS00029">
    <property type="entry name" value="Radical_SAM"/>
    <property type="match status" value="1"/>
</dbReference>
<dbReference type="GO" id="GO:0003824">
    <property type="term" value="F:catalytic activity"/>
    <property type="evidence" value="ECO:0007669"/>
    <property type="project" value="InterPro"/>
</dbReference>
<dbReference type="PANTHER" id="PTHR43432:SF5">
    <property type="entry name" value="ELP3_MIAA_NIFB-LIKE RADICAL SAM CORE DOMAIN-CONTAINING PROTEIN"/>
    <property type="match status" value="1"/>
</dbReference>
<gene>
    <name evidence="5" type="ORF">BCD95_002055</name>
</gene>
<evidence type="ECO:0000256" key="2">
    <source>
        <dbReference type="ARBA" id="ARBA00023004"/>
    </source>
</evidence>
<dbReference type="SUPFAM" id="SSF102114">
    <property type="entry name" value="Radical SAM enzymes"/>
    <property type="match status" value="1"/>
</dbReference>
<dbReference type="Gene3D" id="3.80.30.30">
    <property type="match status" value="1"/>
</dbReference>
<evidence type="ECO:0000313" key="6">
    <source>
        <dbReference type="Proteomes" id="UP000822184"/>
    </source>
</evidence>
<dbReference type="SFLD" id="SFLDG01084">
    <property type="entry name" value="Uncharacterised_Radical_SAM_Su"/>
    <property type="match status" value="1"/>
</dbReference>
<dbReference type="InterPro" id="IPR007197">
    <property type="entry name" value="rSAM"/>
</dbReference>
<dbReference type="RefSeq" id="WP_077854814.1">
    <property type="nucleotide sequence ID" value="NZ_JABTDW010000001.1"/>
</dbReference>
<dbReference type="GO" id="GO:0046872">
    <property type="term" value="F:metal ion binding"/>
    <property type="evidence" value="ECO:0007669"/>
    <property type="project" value="UniProtKB-KW"/>
</dbReference>
<evidence type="ECO:0000256" key="3">
    <source>
        <dbReference type="ARBA" id="ARBA00023014"/>
    </source>
</evidence>
<evidence type="ECO:0000256" key="1">
    <source>
        <dbReference type="ARBA" id="ARBA00022723"/>
    </source>
</evidence>
<keyword evidence="3" id="KW-0411">Iron-sulfur</keyword>
<evidence type="ECO:0000313" key="5">
    <source>
        <dbReference type="EMBL" id="NSB13796.1"/>
    </source>
</evidence>
<name>A0AAE5H3B9_CLOBE</name>